<dbReference type="EMBL" id="UZAL01045460">
    <property type="protein sequence ID" value="VDP83432.1"/>
    <property type="molecule type" value="Genomic_DNA"/>
</dbReference>
<dbReference type="Proteomes" id="UP000269396">
    <property type="component" value="Unassembled WGS sequence"/>
</dbReference>
<organism evidence="1 2">
    <name type="scientific">Schistosoma mattheei</name>
    <dbReference type="NCBI Taxonomy" id="31246"/>
    <lineage>
        <taxon>Eukaryota</taxon>
        <taxon>Metazoa</taxon>
        <taxon>Spiralia</taxon>
        <taxon>Lophotrochozoa</taxon>
        <taxon>Platyhelminthes</taxon>
        <taxon>Trematoda</taxon>
        <taxon>Digenea</taxon>
        <taxon>Strigeidida</taxon>
        <taxon>Schistosomatoidea</taxon>
        <taxon>Schistosomatidae</taxon>
        <taxon>Schistosoma</taxon>
    </lineage>
</organism>
<gene>
    <name evidence="1" type="ORF">SMTD_LOCUS20819</name>
</gene>
<dbReference type="AlphaFoldDB" id="A0A183Q2I3"/>
<accession>A0A183Q2I3</accession>
<evidence type="ECO:0000313" key="1">
    <source>
        <dbReference type="EMBL" id="VDP83432.1"/>
    </source>
</evidence>
<sequence length="34" mass="4149">MFYIQYRVLVHRAKWLQNFAMTCLVYTSVIVIIQ</sequence>
<proteinExistence type="predicted"/>
<evidence type="ECO:0000313" key="2">
    <source>
        <dbReference type="Proteomes" id="UP000269396"/>
    </source>
</evidence>
<name>A0A183Q2I3_9TREM</name>
<reference evidence="1 2" key="1">
    <citation type="submission" date="2018-11" db="EMBL/GenBank/DDBJ databases">
        <authorList>
            <consortium name="Pathogen Informatics"/>
        </authorList>
    </citation>
    <scope>NUCLEOTIDE SEQUENCE [LARGE SCALE GENOMIC DNA]</scope>
    <source>
        <strain>Denwood</strain>
        <strain evidence="2">Zambia</strain>
    </source>
</reference>
<protein>
    <submittedName>
        <fullName evidence="1">Uncharacterized protein</fullName>
    </submittedName>
</protein>
<keyword evidence="2" id="KW-1185">Reference proteome</keyword>